<evidence type="ECO:0000313" key="6">
    <source>
        <dbReference type="Proteomes" id="UP000515146"/>
    </source>
</evidence>
<dbReference type="PANTHER" id="PTHR46698:SF4">
    <property type="entry name" value="CROSSVEINLESS 2"/>
    <property type="match status" value="1"/>
</dbReference>
<dbReference type="Gene3D" id="2.10.70.10">
    <property type="entry name" value="Complement Module, domain 1"/>
    <property type="match status" value="1"/>
</dbReference>
<gene>
    <name evidence="7" type="primary">LOC113791587</name>
</gene>
<sequence>MAITIESFKWILIILIWLLCNTTFIANNEDSTQTLLIGNRIGCDQEGQIVEIPFIRMTDPCIVCMCRNSVIDCYRYDRNSTVCTSSKLPLTNNNDKDCYHYTQQIKSNPESNRTEDVCCARKMCLTCRIGDRIIANGQTVQDHHICQSHHCHSGTLTSSKMECYVPCDRPIRFLGQCCPSCNACPRNVPDGNEVDPLLKGNQYDPCVRCYCFKGQMICHRRVCPVLPCPRSEWIKKSECCPICRSSKSSQVIQLFNSSCIMGEKRYEHLQSFNYDSCTDCVCKNGTNICNRRSCSTNDETVTKMEEKITKENSNQSIRCMDTMNENLSCTTQSSLIKLVCPNGQNIKVKRNGEKTCVPNNDEDGHCYVNDSWNNITTLDGYNYRLNSHDRKMRDGRLCNRILAKDSNGRRFSLHLLHRYRRHSKQHNESAKYLGASLLLWIENTRILLSHSETVNRVRVNRKPAQLPYIHMGQFSIVKDKENNGIRLHALIGIDLWWQPNRSIEIHLKNHFQKNIFGLCGDFNGDPTNDKQQAKDIAYGCQRKRMKSLKSHHHQDEYLFEHSCRPEKRDSVRKFCDRIIRRYHQQLLCRPKELRKTYEQCLQNVCHCYGGHHGDDRQCLCYAMQYFLDSCHSETSDIINNRTLSKSELRIPMCKPLKCPPGSEFNFCGNECRKKTCSQQFEQKVIMNPLLNCNECIPGCECIGNRRWHNGFCIPEMMCPLNVHQ</sequence>
<keyword evidence="3 4" id="KW-0732">Signal</keyword>
<feature type="chain" id="PRO_5027612274" evidence="4">
    <location>
        <begin position="27"/>
        <end position="724"/>
    </location>
</feature>
<reference evidence="7" key="1">
    <citation type="submission" date="2025-08" db="UniProtKB">
        <authorList>
            <consortium name="RefSeq"/>
        </authorList>
    </citation>
    <scope>IDENTIFICATION</scope>
    <source>
        <strain evidence="7">Airmid</strain>
    </source>
</reference>
<dbReference type="GO" id="GO:0005576">
    <property type="term" value="C:extracellular region"/>
    <property type="evidence" value="ECO:0007669"/>
    <property type="project" value="UniProtKB-SubCell"/>
</dbReference>
<dbReference type="KEGG" id="dpte:113791587"/>
<dbReference type="FunCoup" id="A0A6P6XV61">
    <property type="interactions" value="116"/>
</dbReference>
<accession>A0A6P6XV61</accession>
<dbReference type="Gene3D" id="2.10.25.10">
    <property type="entry name" value="Laminin"/>
    <property type="match status" value="1"/>
</dbReference>
<dbReference type="PROSITE" id="PS51233">
    <property type="entry name" value="VWFD"/>
    <property type="match status" value="1"/>
</dbReference>
<proteinExistence type="predicted"/>
<dbReference type="OrthoDB" id="6019304at2759"/>
<dbReference type="InParanoid" id="A0A6P6XV61"/>
<evidence type="ECO:0000256" key="1">
    <source>
        <dbReference type="ARBA" id="ARBA00004613"/>
    </source>
</evidence>
<dbReference type="RefSeq" id="XP_027197180.1">
    <property type="nucleotide sequence ID" value="XM_027341379.1"/>
</dbReference>
<evidence type="ECO:0000256" key="2">
    <source>
        <dbReference type="ARBA" id="ARBA00022525"/>
    </source>
</evidence>
<dbReference type="Gene3D" id="6.20.200.20">
    <property type="match status" value="1"/>
</dbReference>
<dbReference type="Pfam" id="PF00094">
    <property type="entry name" value="VWD"/>
    <property type="match status" value="1"/>
</dbReference>
<keyword evidence="6" id="KW-1185">Reference proteome</keyword>
<evidence type="ECO:0000313" key="7">
    <source>
        <dbReference type="RefSeq" id="XP_027197180.1"/>
    </source>
</evidence>
<evidence type="ECO:0000256" key="3">
    <source>
        <dbReference type="ARBA" id="ARBA00022729"/>
    </source>
</evidence>
<comment type="subcellular location">
    <subcellularLocation>
        <location evidence="1">Secreted</location>
    </subcellularLocation>
</comment>
<dbReference type="AlphaFoldDB" id="A0A6P6XV61"/>
<protein>
    <submittedName>
        <fullName evidence="7">BMP-binding endothelial regulator protein-like</fullName>
    </submittedName>
</protein>
<dbReference type="SMART" id="SM00216">
    <property type="entry name" value="VWD"/>
    <property type="match status" value="1"/>
</dbReference>
<name>A0A6P6XV61_DERPT</name>
<dbReference type="CDD" id="cd19941">
    <property type="entry name" value="TIL"/>
    <property type="match status" value="1"/>
</dbReference>
<keyword evidence="2" id="KW-0964">Secreted</keyword>
<dbReference type="SUPFAM" id="SSF57603">
    <property type="entry name" value="FnI-like domain"/>
    <property type="match status" value="3"/>
</dbReference>
<evidence type="ECO:0000256" key="4">
    <source>
        <dbReference type="SAM" id="SignalP"/>
    </source>
</evidence>
<evidence type="ECO:0000259" key="5">
    <source>
        <dbReference type="PROSITE" id="PS51233"/>
    </source>
</evidence>
<dbReference type="PANTHER" id="PTHR46698">
    <property type="entry name" value="CROSSVEINLESS 2"/>
    <property type="match status" value="1"/>
</dbReference>
<feature type="signal peptide" evidence="4">
    <location>
        <begin position="1"/>
        <end position="26"/>
    </location>
</feature>
<dbReference type="InterPro" id="IPR001846">
    <property type="entry name" value="VWF_type-D"/>
</dbReference>
<dbReference type="Proteomes" id="UP000515146">
    <property type="component" value="Unplaced"/>
</dbReference>
<dbReference type="OMA" id="CHECELK"/>
<feature type="domain" description="VWFD" evidence="5">
    <location>
        <begin position="364"/>
        <end position="576"/>
    </location>
</feature>
<organism evidence="6 7">
    <name type="scientific">Dermatophagoides pteronyssinus</name>
    <name type="common">European house dust mite</name>
    <dbReference type="NCBI Taxonomy" id="6956"/>
    <lineage>
        <taxon>Eukaryota</taxon>
        <taxon>Metazoa</taxon>
        <taxon>Ecdysozoa</taxon>
        <taxon>Arthropoda</taxon>
        <taxon>Chelicerata</taxon>
        <taxon>Arachnida</taxon>
        <taxon>Acari</taxon>
        <taxon>Acariformes</taxon>
        <taxon>Sarcoptiformes</taxon>
        <taxon>Astigmata</taxon>
        <taxon>Psoroptidia</taxon>
        <taxon>Analgoidea</taxon>
        <taxon>Pyroglyphidae</taxon>
        <taxon>Dermatophagoidinae</taxon>
        <taxon>Dermatophagoides</taxon>
    </lineage>
</organism>
<dbReference type="InterPro" id="IPR052424">
    <property type="entry name" value="Kielin_Chordin-BMP_Reg"/>
</dbReference>